<comment type="caution">
    <text evidence="1">The sequence shown here is derived from an EMBL/GenBank/DDBJ whole genome shotgun (WGS) entry which is preliminary data.</text>
</comment>
<name>A0A0F9EPR2_9ZZZZ</name>
<protein>
    <submittedName>
        <fullName evidence="1">Uncharacterized protein</fullName>
    </submittedName>
</protein>
<dbReference type="EMBL" id="LAZR01036058">
    <property type="protein sequence ID" value="KKL25853.1"/>
    <property type="molecule type" value="Genomic_DNA"/>
</dbReference>
<organism evidence="1">
    <name type="scientific">marine sediment metagenome</name>
    <dbReference type="NCBI Taxonomy" id="412755"/>
    <lineage>
        <taxon>unclassified sequences</taxon>
        <taxon>metagenomes</taxon>
        <taxon>ecological metagenomes</taxon>
    </lineage>
</organism>
<reference evidence="1" key="1">
    <citation type="journal article" date="2015" name="Nature">
        <title>Complex archaea that bridge the gap between prokaryotes and eukaryotes.</title>
        <authorList>
            <person name="Spang A."/>
            <person name="Saw J.H."/>
            <person name="Jorgensen S.L."/>
            <person name="Zaremba-Niedzwiedzka K."/>
            <person name="Martijn J."/>
            <person name="Lind A.E."/>
            <person name="van Eijk R."/>
            <person name="Schleper C."/>
            <person name="Guy L."/>
            <person name="Ettema T.J."/>
        </authorList>
    </citation>
    <scope>NUCLEOTIDE SEQUENCE</scope>
</reference>
<proteinExistence type="predicted"/>
<sequence length="523" mass="57952">GLGMAFQSDFTDPRVLRQFTKRNAQRAVREGTELELAFLIADKTASNRERLGRSQDSLQGTKSRLSALLLESSETIREYTNETSKPLNEQRALIIDGFAARKDEIIFNYEAVRIAALTAHQAVWEDPLHRASAEYGLSKAVLDDRIKLIDDYVDGLRQTKTAQYYETQHAALQSEAMELSHKRPAYREILRFNSVDENGNLYEWIKLSATGAGIITGQQISEMAIAGFESVFRPQTPTDIISSLYYNSGQGSITTDMSPTQINGVLRTNQRVGSSPFGRGAETEEEQIESGLTQMEMMQGILQRIPDMPTDEDAAGAGKILTAGTTALLLFNDLGNPAENELVMTVEVLADAAILKGIRAVGNGEHMARRWAFGDAAQDFLGGANEPWTRKRTQMQQGWNSNRLGVSFNALVSVDFDEDDRITVEVDRESVARALFNERSIGAIPGGKPLTFDQWSARSQPGIDAEVRKVATEGRFYLDFANRDIRASAHVHYANAEAVSNDIDPSYRLWADRTGWLAALGIE</sequence>
<evidence type="ECO:0000313" key="1">
    <source>
        <dbReference type="EMBL" id="KKL25853.1"/>
    </source>
</evidence>
<feature type="non-terminal residue" evidence="1">
    <location>
        <position position="1"/>
    </location>
</feature>
<gene>
    <name evidence="1" type="ORF">LCGC14_2401140</name>
</gene>
<dbReference type="AlphaFoldDB" id="A0A0F9EPR2"/>
<accession>A0A0F9EPR2</accession>